<dbReference type="Proteomes" id="UP000675747">
    <property type="component" value="Unassembled WGS sequence"/>
</dbReference>
<dbReference type="EMBL" id="JAGQFT020000004">
    <property type="protein sequence ID" value="MBS7456951.1"/>
    <property type="molecule type" value="Genomic_DNA"/>
</dbReference>
<reference evidence="1" key="2">
    <citation type="submission" date="2021-04" db="EMBL/GenBank/DDBJ databases">
        <authorList>
            <person name="Karlyshev A.V."/>
        </authorList>
    </citation>
    <scope>NUCLEOTIDE SEQUENCE</scope>
    <source>
        <strain evidence="1">LMG 29479</strain>
    </source>
</reference>
<dbReference type="EMBL" id="JAGQFT010000008">
    <property type="protein sequence ID" value="MBR0561359.1"/>
    <property type="molecule type" value="Genomic_DNA"/>
</dbReference>
<evidence type="ECO:0000313" key="2">
    <source>
        <dbReference type="EMBL" id="MBS7456951.1"/>
    </source>
</evidence>
<protein>
    <submittedName>
        <fullName evidence="1">Uncharacterized protein</fullName>
    </submittedName>
</protein>
<organism evidence="1">
    <name type="scientific">Coralloluteibacterium stylophorae</name>
    <dbReference type="NCBI Taxonomy" id="1776034"/>
    <lineage>
        <taxon>Bacteria</taxon>
        <taxon>Pseudomonadati</taxon>
        <taxon>Pseudomonadota</taxon>
        <taxon>Gammaproteobacteria</taxon>
        <taxon>Lysobacterales</taxon>
        <taxon>Lysobacteraceae</taxon>
        <taxon>Coralloluteibacterium</taxon>
    </lineage>
</organism>
<keyword evidence="3" id="KW-1185">Reference proteome</keyword>
<sequence>MSMQHQDAAAAAPAAGAGVPEIVVGFAPDGSPTLSPPVLTVLPEDVVLWRTEPGEGRRFRVVFAGDDPFDATPAAVLQAHCGSGLRHGPARDGRGGRRFDSLPQQLLALRVAASAGSFDYRVEAPERPKVAAAEGVLAVHAAAAVPLVHEPRRPV</sequence>
<dbReference type="AlphaFoldDB" id="A0A8J7VSX4"/>
<proteinExistence type="predicted"/>
<comment type="caution">
    <text evidence="1">The sequence shown here is derived from an EMBL/GenBank/DDBJ whole genome shotgun (WGS) entry which is preliminary data.</text>
</comment>
<gene>
    <name evidence="2" type="ORF">KB893_007365</name>
    <name evidence="1" type="ORF">KB893_02315</name>
</gene>
<name>A0A8J7VSX4_9GAMM</name>
<evidence type="ECO:0000313" key="1">
    <source>
        <dbReference type="EMBL" id="MBR0561359.1"/>
    </source>
</evidence>
<accession>A0A8J7VSX4</accession>
<reference evidence="2 3" key="1">
    <citation type="journal article" date="2021" name="Microbiol. Resour. Announc.">
        <title>Draft Genome Sequence of Coralloluteibacterium stylophorae LMG 29479T.</title>
        <authorList>
            <person name="Karlyshev A.V."/>
            <person name="Kudryashova E.B."/>
            <person name="Ariskina E.V."/>
            <person name="Conroy A.P."/>
            <person name="Abidueva E.Y."/>
        </authorList>
    </citation>
    <scope>NUCLEOTIDE SEQUENCE [LARGE SCALE GENOMIC DNA]</scope>
    <source>
        <strain evidence="2 3">LMG 29479</strain>
    </source>
</reference>
<dbReference type="RefSeq" id="WP_211925325.1">
    <property type="nucleotide sequence ID" value="NZ_JAGQFT020000004.1"/>
</dbReference>
<evidence type="ECO:0000313" key="3">
    <source>
        <dbReference type="Proteomes" id="UP000675747"/>
    </source>
</evidence>